<feature type="compositionally biased region" description="Basic and acidic residues" evidence="1">
    <location>
        <begin position="1"/>
        <end position="17"/>
    </location>
</feature>
<sequence>MIPDRPDRLCHRGDRVCPRGPAGRQGECVTAQSQREP</sequence>
<gene>
    <name evidence="2" type="ORF">IMCC12053_2003</name>
</gene>
<organism evidence="2 3">
    <name type="scientific">Celeribacter marinus</name>
    <dbReference type="NCBI Taxonomy" id="1397108"/>
    <lineage>
        <taxon>Bacteria</taxon>
        <taxon>Pseudomonadati</taxon>
        <taxon>Pseudomonadota</taxon>
        <taxon>Alphaproteobacteria</taxon>
        <taxon>Rhodobacterales</taxon>
        <taxon>Roseobacteraceae</taxon>
        <taxon>Celeribacter</taxon>
    </lineage>
</organism>
<dbReference type="AlphaFoldDB" id="A0A0P0AAV6"/>
<feature type="region of interest" description="Disordered" evidence="1">
    <location>
        <begin position="1"/>
        <end position="37"/>
    </location>
</feature>
<dbReference type="Proteomes" id="UP000064920">
    <property type="component" value="Chromosome"/>
</dbReference>
<evidence type="ECO:0000256" key="1">
    <source>
        <dbReference type="SAM" id="MobiDB-lite"/>
    </source>
</evidence>
<dbReference type="STRING" id="1397108.IMCC12053_2003"/>
<dbReference type="KEGG" id="cmar:IMCC12053_2003"/>
<dbReference type="PATRIC" id="fig|1397108.4.peg.2046"/>
<evidence type="ECO:0000313" key="3">
    <source>
        <dbReference type="Proteomes" id="UP000064920"/>
    </source>
</evidence>
<keyword evidence="3" id="KW-1185">Reference proteome</keyword>
<accession>A0A0P0AAV6</accession>
<dbReference type="EMBL" id="CP012023">
    <property type="protein sequence ID" value="ALI55950.1"/>
    <property type="molecule type" value="Genomic_DNA"/>
</dbReference>
<protein>
    <submittedName>
        <fullName evidence="2">Uncharacterized protein</fullName>
    </submittedName>
</protein>
<reference evidence="2 3" key="1">
    <citation type="submission" date="2015-05" db="EMBL/GenBank/DDBJ databases">
        <authorList>
            <person name="Wang D.B."/>
            <person name="Wang M."/>
        </authorList>
    </citation>
    <scope>NUCLEOTIDE SEQUENCE [LARGE SCALE GENOMIC DNA]</scope>
    <source>
        <strain evidence="2 3">IMCC 12053</strain>
    </source>
</reference>
<evidence type="ECO:0000313" key="2">
    <source>
        <dbReference type="EMBL" id="ALI55950.1"/>
    </source>
</evidence>
<proteinExistence type="predicted"/>
<name>A0A0P0AAV6_9RHOB</name>